<dbReference type="PROSITE" id="PS50290">
    <property type="entry name" value="PI3_4_KINASE_3"/>
    <property type="match status" value="1"/>
</dbReference>
<evidence type="ECO:0000256" key="4">
    <source>
        <dbReference type="ARBA" id="ARBA00012513"/>
    </source>
</evidence>
<feature type="domain" description="PI3K/PI4K catalytic" evidence="17">
    <location>
        <begin position="2447"/>
        <end position="2762"/>
    </location>
</feature>
<dbReference type="Gene3D" id="3.30.1010.10">
    <property type="entry name" value="Phosphatidylinositol 3-kinase Catalytic Subunit, Chain A, domain 4"/>
    <property type="match status" value="1"/>
</dbReference>
<evidence type="ECO:0000256" key="1">
    <source>
        <dbReference type="ARBA" id="ARBA00004123"/>
    </source>
</evidence>
<dbReference type="PROSITE" id="PS51190">
    <property type="entry name" value="FATC"/>
    <property type="match status" value="1"/>
</dbReference>
<comment type="subcellular location">
    <subcellularLocation>
        <location evidence="2 16">Chromosome</location>
        <location evidence="2 16">Telomere</location>
    </subcellularLocation>
    <subcellularLocation>
        <location evidence="1 16">Nucleus</location>
    </subcellularLocation>
</comment>
<dbReference type="GO" id="GO:0000781">
    <property type="term" value="C:chromosome, telomeric region"/>
    <property type="evidence" value="ECO:0007669"/>
    <property type="project" value="UniProtKB-SubCell"/>
</dbReference>
<dbReference type="SMART" id="SM01342">
    <property type="entry name" value="TAN"/>
    <property type="match status" value="1"/>
</dbReference>
<comment type="similarity">
    <text evidence="3 16">Belongs to the PI3/PI4-kinase family. ATM subfamily.</text>
</comment>
<dbReference type="InterPro" id="IPR038980">
    <property type="entry name" value="ATM_plant"/>
</dbReference>
<dbReference type="InterPro" id="IPR014009">
    <property type="entry name" value="PIK_FAT"/>
</dbReference>
<evidence type="ECO:0000256" key="12">
    <source>
        <dbReference type="ARBA" id="ARBA00022895"/>
    </source>
</evidence>
<dbReference type="GO" id="GO:0006325">
    <property type="term" value="P:chromatin organization"/>
    <property type="evidence" value="ECO:0007669"/>
    <property type="project" value="UniProtKB-KW"/>
</dbReference>
<evidence type="ECO:0000256" key="2">
    <source>
        <dbReference type="ARBA" id="ARBA00004574"/>
    </source>
</evidence>
<dbReference type="RefSeq" id="XP_037145077.1">
    <property type="nucleotide sequence ID" value="XM_037289182.1"/>
</dbReference>
<evidence type="ECO:0000259" key="17">
    <source>
        <dbReference type="PROSITE" id="PS50290"/>
    </source>
</evidence>
<evidence type="ECO:0000256" key="16">
    <source>
        <dbReference type="RuleBase" id="RU365027"/>
    </source>
</evidence>
<evidence type="ECO:0000256" key="5">
    <source>
        <dbReference type="ARBA" id="ARBA00014619"/>
    </source>
</evidence>
<dbReference type="InterPro" id="IPR011009">
    <property type="entry name" value="Kinase-like_dom_sf"/>
</dbReference>
<dbReference type="Pfam" id="PF00454">
    <property type="entry name" value="PI3_PI4_kinase"/>
    <property type="match status" value="1"/>
</dbReference>
<dbReference type="Pfam" id="PF11640">
    <property type="entry name" value="TAN"/>
    <property type="match status" value="1"/>
</dbReference>
<gene>
    <name evidence="20" type="ORF">HG535_0E04340</name>
</gene>
<keyword evidence="9 16" id="KW-0227">DNA damage</keyword>
<keyword evidence="16" id="KW-0158">Chromosome</keyword>
<keyword evidence="6 16" id="KW-0723">Serine/threonine-protein kinase</keyword>
<dbReference type="GeneID" id="59237092"/>
<evidence type="ECO:0000256" key="14">
    <source>
        <dbReference type="ARBA" id="ARBA00047899"/>
    </source>
</evidence>
<dbReference type="PROSITE" id="PS00916">
    <property type="entry name" value="PI3_4_KINASE_2"/>
    <property type="match status" value="1"/>
</dbReference>
<proteinExistence type="inferred from homology"/>
<accession>A0A7H9B3Y3</accession>
<dbReference type="EC" id="2.7.11.1" evidence="4 16"/>
<dbReference type="InterPro" id="IPR021668">
    <property type="entry name" value="TAN"/>
</dbReference>
<dbReference type="PANTHER" id="PTHR37079:SF4">
    <property type="entry name" value="SERINE_THREONINE-PROTEIN KINASE ATM"/>
    <property type="match status" value="1"/>
</dbReference>
<dbReference type="PANTHER" id="PTHR37079">
    <property type="entry name" value="SERINE/THREONINE-PROTEIN KINASE ATM"/>
    <property type="match status" value="1"/>
</dbReference>
<dbReference type="PROSITE" id="PS51189">
    <property type="entry name" value="FAT"/>
    <property type="match status" value="1"/>
</dbReference>
<dbReference type="InterPro" id="IPR036940">
    <property type="entry name" value="PI3/4_kinase_cat_sf"/>
</dbReference>
<evidence type="ECO:0000313" key="20">
    <source>
        <dbReference type="EMBL" id="QLG73350.1"/>
    </source>
</evidence>
<keyword evidence="8 16" id="KW-0547">Nucleotide-binding</keyword>
<sequence length="2803" mass="322998">MEDVGVLRAITNLSSSKLRERNHALDELTSTLKQAPESIPTKLLPQVVQALIEWLDSEHRKYNAVLSEFNDSQPTRLLPVENRLSSIAYVLRLLIEKTCSKFKLKTLKLLLAILPELMIKEGSEVLLEPISVHLTFSLLALVNSELFHLKVALRQWISLVATTCTYLEAQFKISVTDRNVSNLLSILKNLISIDTIGLYQVSLTVHQTILTYLKVSMRQTVNTKLVISIINELILKTHCKNILWTRILIRETWKHIVEIDIANNESIQDELCLFDIYSSELIRGRLPEMVGHGESEVEHFDPSVSIPICLEYILARLSAFKASTLSLEQLSFCSAVRKDGNWFEGEHFQLEQSMKSLAWFRLFGLTKLLISYFELVKSGQETGHILKRRKFDTNLSAILRLSESIDDFLINCIESVKVEQKPLILQILTFYSSLIDIDPNILILLKDAVFQMFEHMELVHWACLALMPIITQNSLDFSSCDLGRLFKLGIPLLKRQDICQMVCMLLVSAMKYTSKAVIEESVLNQIYDLYELSDLSGPSLLCNASLLFWQCLHHYGREFKFRGNKSGFDRIVAWLNSKWNQVLNLSETQNNFHFFIGWLANRCKYQDLIRENSNCYAEDSCNKFVPNGKQRQTACFYNYEYYSWRSTQEQREVLLMNSSQIKSHKKCGETFLASNITSNRMVLNDILYRILGLIEPESSLSSLTKLKWVIQISRVVSHIASNSSYLDYIHDFRGAAETLMRSMRLEDKESYNAFFKLILSPDFSQVNNTLFQKLNMELVMTDYKRLFFHEKWELRRGVNDVDEMFEVERLDNGNQNGHVTKTQDHCNLYIAVEAFLCIIDSHEDQQYTSGLDIILNFLDDLDSDDITNGIEATVRWMESTNYSWHQKSLEHFVRILDEHILQTNHSSSDRGIYILCSFIGSTGKIWLEKINTSLNSDANDILDWVLLRFEDDSFYSVASIRKLAHLLLHMLSFNNLSRFTKGGKQRIFYVFSECLKKLDRSDLINELPEISKYMCTLTHKNQDIIFSEIKMLFELPQQSLEMSAFYSLSMCKMSLVSYSILIASLKESMSYTHYSHTKIYMLHSYNQLLPHLNLKNMRELFEVCKIDILSFWMDKPSCRGEWQRDLWDLDFFCFNNMSSLIESCTSQLAALHFSKKQDNSTLWETIKAITKKSETTLFEESFHLILPLSFVPGGIGEDILRLSQSLLRSPLGKPSTRFILLKWILYFVDFGSSSELATLLAKLHPTVPYIGDLFAVHTSTCRYRFPLYVPLKEGIDMVENRLCELPLSKGEVQYSIFWILSEMNDKVYLAERLRCVRQLKFLFILFEDTLPQCDIFLDMLSELSKYLSELDLHSEVMGLVVCLLRLGYVNRLLTTNALCIVFSSVLIYMKRYDKEVNTAFKNLSKEIPKWALPDSRIWMFCDDVIQGRPISDTVYNSDHFINEKICHSSRLALLSLLFSHAARFSHSYVKETPSRLSVFNLLQSELPPDHLSTNFRLWCAYYLASFENSDKVGRVTIDLKPKSGWNFDDLFENFGSLESFFIQFFDFYESPCKLSAQAKFLCKSLLCLTLGEYSKGRGQKGHFPLQYYDKYIPYCVPMSQNTFTKIHALTTSALTMKEFIEVHFLNATISYSSWISQFGFALINYASLNLPQLRLFSLLLEVSPQFAGKSVPILFNLILYHDHKIAIEWMTSMLAKMQELSKTYEFKEKVTLALSVVSMLRSGYRRNERYSTLAYESLPLSLICQSALLCNQDIFAYMIFEEFSMDRPSDFDSKTLGAIYESIGDSDLNAGLAASHNIAGALQYVNKTEPKSWKAFFLNNAKFDSVFNSPSELERISLLKTSESHGFYGLSASLGKDIKTVEGNNSYRWALQLGDWNLPVSEHIDTKEKGLYSALKKVLLKADVPVKVLEDSMIDIVDKRKYFFNTQEWLDTLAQLASLSNYARSLETIKDAVGTMRKQHAFDNNKLTILEFEDYEINLQSRYLFLMILSSTEFKERRLDSIALKTLGGIELAHFVKHAVSNNAGQDALRKSILLDNLIQEYAHDHLTNLSPWILERLQIYVCARALWECKDFKTPIIMMQGLLQRNPEQSDHGEKSPFSSLIKIPNEEVQSLLVKWTSESRLETASSIFEKYVENFTTRLTDFDVLAGAFNILGDFLNAQLTKLRDTGEIEERKKRCDRGTMESQALEAIYKNESLPKCERRDAERHLVKVRVQLNSDTEILTSLTKQKMEFVKKSLLFYIYILKFTNVYDDDVRDKLCGLWFEHDDNEDLNSLLKKEIGNVPRWKFLPWVNQIASKLSMEDTEFQKALQLTMKRLLYKQPYESLYSVLSIKLYGRHSHTSPANITQRFEAVERILQELKGYDRGTYYSQYVQPLEEFCVMSVAFATTELLPAMKESKKIHLSSLGSGVYWMKTLGQQKIPLATMCVNFSSSGGKEVPRPYIVSVKETVDVSATGVSLPKIMTFTLSDGSVKKILMKGSKDDLRQDAIMEQVFKQVNNILRADKQMRKLDLNIKTYEVIPLGPQAGIIEFVANSVSLNSILSTLHTDDSVTSNEARSEMRKVQTKSNSQRLAVYLKLTKEIRPRMRNFFFNSFFEPLEWFEAKKSYTKGTAVASIVGYILGLGDRHLNNILLDRHSGKPIHIDLGIAFDQGRFLSIPELVPFRLTRDIVDGFGVTGVDGLFRKSCERTYSVLQKNYNKVMHVLNILKWDPLYSWVVSPLKKHKHLLEEDGAFYSSLKMQLDNSDKIKNTEEENQESYRALRGVEEKLIKSGLSVEATIQELIQQASDPCNLSIIYMGWSPFY</sequence>
<comment type="catalytic activity">
    <reaction evidence="14 16">
        <text>L-threonyl-[protein] + ATP = O-phospho-L-threonyl-[protein] + ADP + H(+)</text>
        <dbReference type="Rhea" id="RHEA:46608"/>
        <dbReference type="Rhea" id="RHEA-COMP:11060"/>
        <dbReference type="Rhea" id="RHEA-COMP:11605"/>
        <dbReference type="ChEBI" id="CHEBI:15378"/>
        <dbReference type="ChEBI" id="CHEBI:30013"/>
        <dbReference type="ChEBI" id="CHEBI:30616"/>
        <dbReference type="ChEBI" id="CHEBI:61977"/>
        <dbReference type="ChEBI" id="CHEBI:456216"/>
        <dbReference type="EC" id="2.7.11.1"/>
    </reaction>
</comment>
<dbReference type="InterPro" id="IPR018936">
    <property type="entry name" value="PI3/4_kinase_CS"/>
</dbReference>
<dbReference type="SMART" id="SM00146">
    <property type="entry name" value="PI3Kc"/>
    <property type="match status" value="1"/>
</dbReference>
<evidence type="ECO:0000256" key="8">
    <source>
        <dbReference type="ARBA" id="ARBA00022741"/>
    </source>
</evidence>
<dbReference type="SMART" id="SM01343">
    <property type="entry name" value="FATC"/>
    <property type="match status" value="1"/>
</dbReference>
<keyword evidence="7 16" id="KW-0808">Transferase</keyword>
<dbReference type="InterPro" id="IPR044107">
    <property type="entry name" value="PIKKc_ATM"/>
</dbReference>
<dbReference type="InterPro" id="IPR003152">
    <property type="entry name" value="FATC_dom"/>
</dbReference>
<dbReference type="InterPro" id="IPR000403">
    <property type="entry name" value="PI3/4_kinase_cat_dom"/>
</dbReference>
<dbReference type="SUPFAM" id="SSF56112">
    <property type="entry name" value="Protein kinase-like (PK-like)"/>
    <property type="match status" value="1"/>
</dbReference>
<dbReference type="GO" id="GO:0004674">
    <property type="term" value="F:protein serine/threonine kinase activity"/>
    <property type="evidence" value="ECO:0007669"/>
    <property type="project" value="UniProtKB-KW"/>
</dbReference>
<dbReference type="GO" id="GO:0035556">
    <property type="term" value="P:intracellular signal transduction"/>
    <property type="evidence" value="ECO:0007669"/>
    <property type="project" value="UniProtKB-ARBA"/>
</dbReference>
<dbReference type="GO" id="GO:0006281">
    <property type="term" value="P:DNA repair"/>
    <property type="evidence" value="ECO:0007669"/>
    <property type="project" value="InterPro"/>
</dbReference>
<keyword evidence="11 16" id="KW-0067">ATP-binding</keyword>
<reference evidence="20 21" key="1">
    <citation type="submission" date="2020-07" db="EMBL/GenBank/DDBJ databases">
        <title>The yeast mating-type switching endonuclease HO is a domesticated member of an unorthodox homing genetic element family.</title>
        <authorList>
            <person name="Coughlan A.Y."/>
            <person name="Lombardi L."/>
            <person name="Braun-Galleani S."/>
            <person name="Martos A.R."/>
            <person name="Galeote V."/>
            <person name="Bigey F."/>
            <person name="Dequin S."/>
            <person name="Byrne K.P."/>
            <person name="Wolfe K.H."/>
        </authorList>
    </citation>
    <scope>NUCLEOTIDE SEQUENCE [LARGE SCALE GENOMIC DNA]</scope>
    <source>
        <strain evidence="20 21">NRRL Y-6702</strain>
    </source>
</reference>
<comment type="function">
    <text evidence="16">Serine/threonine protein kinase which activates checkpoint signaling upon genotoxic stresses such as ionizing radiation (IR), ultraviolet light (UV), or DNA replication stalling, thereby acting as a DNA damage sensor. Recognizes the substrate consensus sequence [ST]-Q. Phosphorylates histone H2A to form H2AS128ph (gamma-H2A) at sites of DNA damage, involved in the regulation of DNA damage response mechanism. Required for the control of telomere length and genome stability.</text>
</comment>
<evidence type="ECO:0000256" key="10">
    <source>
        <dbReference type="ARBA" id="ARBA00022777"/>
    </source>
</evidence>
<keyword evidence="16" id="KW-0156">Chromatin regulator</keyword>
<evidence type="ECO:0000259" key="18">
    <source>
        <dbReference type="PROSITE" id="PS51189"/>
    </source>
</evidence>
<comment type="catalytic activity">
    <reaction evidence="15">
        <text>L-seryl-[protein] + ATP = O-phospho-L-seryl-[protein] + ADP + H(+)</text>
        <dbReference type="Rhea" id="RHEA:17989"/>
        <dbReference type="Rhea" id="RHEA-COMP:9863"/>
        <dbReference type="Rhea" id="RHEA-COMP:11604"/>
        <dbReference type="ChEBI" id="CHEBI:15378"/>
        <dbReference type="ChEBI" id="CHEBI:29999"/>
        <dbReference type="ChEBI" id="CHEBI:30616"/>
        <dbReference type="ChEBI" id="CHEBI:83421"/>
        <dbReference type="ChEBI" id="CHEBI:456216"/>
        <dbReference type="EC" id="2.7.11.1"/>
    </reaction>
</comment>
<dbReference type="PROSITE" id="PS00915">
    <property type="entry name" value="PI3_4_KINASE_1"/>
    <property type="match status" value="1"/>
</dbReference>
<dbReference type="EMBL" id="CP058608">
    <property type="protein sequence ID" value="QLG73350.1"/>
    <property type="molecule type" value="Genomic_DNA"/>
</dbReference>
<dbReference type="Pfam" id="PF02260">
    <property type="entry name" value="FATC"/>
    <property type="match status" value="1"/>
</dbReference>
<evidence type="ECO:0000256" key="6">
    <source>
        <dbReference type="ARBA" id="ARBA00022527"/>
    </source>
</evidence>
<evidence type="ECO:0000256" key="3">
    <source>
        <dbReference type="ARBA" id="ARBA00010769"/>
    </source>
</evidence>
<evidence type="ECO:0000259" key="19">
    <source>
        <dbReference type="PROSITE" id="PS51190"/>
    </source>
</evidence>
<dbReference type="KEGG" id="zmk:HG535_0E04340"/>
<dbReference type="CDD" id="cd05171">
    <property type="entry name" value="PIKKc_ATM"/>
    <property type="match status" value="1"/>
</dbReference>
<evidence type="ECO:0000256" key="11">
    <source>
        <dbReference type="ARBA" id="ARBA00022840"/>
    </source>
</evidence>
<evidence type="ECO:0000313" key="21">
    <source>
        <dbReference type="Proteomes" id="UP000509704"/>
    </source>
</evidence>
<feature type="domain" description="FAT" evidence="18">
    <location>
        <begin position="1742"/>
        <end position="2335"/>
    </location>
</feature>
<evidence type="ECO:0000256" key="15">
    <source>
        <dbReference type="ARBA" id="ARBA00048679"/>
    </source>
</evidence>
<keyword evidence="12 16" id="KW-0779">Telomere</keyword>
<organism evidence="20 21">
    <name type="scientific">Zygotorulaspora mrakii</name>
    <name type="common">Zygosaccharomyces mrakii</name>
    <dbReference type="NCBI Taxonomy" id="42260"/>
    <lineage>
        <taxon>Eukaryota</taxon>
        <taxon>Fungi</taxon>
        <taxon>Dikarya</taxon>
        <taxon>Ascomycota</taxon>
        <taxon>Saccharomycotina</taxon>
        <taxon>Saccharomycetes</taxon>
        <taxon>Saccharomycetales</taxon>
        <taxon>Saccharomycetaceae</taxon>
        <taxon>Zygotorulaspora</taxon>
    </lineage>
</organism>
<keyword evidence="21" id="KW-1185">Reference proteome</keyword>
<dbReference type="Proteomes" id="UP000509704">
    <property type="component" value="Chromosome 5"/>
</dbReference>
<dbReference type="Gene3D" id="1.10.1070.11">
    <property type="entry name" value="Phosphatidylinositol 3-/4-kinase, catalytic domain"/>
    <property type="match status" value="1"/>
</dbReference>
<keyword evidence="10 16" id="KW-0418">Kinase</keyword>
<keyword evidence="13 16" id="KW-0539">Nucleus</keyword>
<dbReference type="GO" id="GO:0005634">
    <property type="term" value="C:nucleus"/>
    <property type="evidence" value="ECO:0007669"/>
    <property type="project" value="UniProtKB-SubCell"/>
</dbReference>
<dbReference type="GO" id="GO:0005524">
    <property type="term" value="F:ATP binding"/>
    <property type="evidence" value="ECO:0007669"/>
    <property type="project" value="UniProtKB-KW"/>
</dbReference>
<dbReference type="OrthoDB" id="381190at2759"/>
<name>A0A7H9B3Y3_ZYGMR</name>
<protein>
    <recommendedName>
        <fullName evidence="5 16">Serine/threonine-protein kinase Tel1</fullName>
        <ecNumber evidence="4 16">2.7.11.1</ecNumber>
    </recommendedName>
</protein>
<evidence type="ECO:0000256" key="13">
    <source>
        <dbReference type="ARBA" id="ARBA00023242"/>
    </source>
</evidence>
<evidence type="ECO:0000256" key="9">
    <source>
        <dbReference type="ARBA" id="ARBA00022763"/>
    </source>
</evidence>
<evidence type="ECO:0000256" key="7">
    <source>
        <dbReference type="ARBA" id="ARBA00022679"/>
    </source>
</evidence>
<feature type="domain" description="FATC" evidence="19">
    <location>
        <begin position="2771"/>
        <end position="2803"/>
    </location>
</feature>